<dbReference type="Pfam" id="PF01408">
    <property type="entry name" value="GFO_IDH_MocA"/>
    <property type="match status" value="1"/>
</dbReference>
<sequence length="376" mass="39785">MAGVHGHGASHVRHVARLAAAGRVRFVAVADPRPPADGLLPDGVENFPDLGALLAAREIDVVVISTPIQTHVPLAELALRAGADVLLEKPPTASMAEFEQLSAVIAETGRSCQVGFQVAGSDAARTLASMVADGQLGELRGIGAVGAWVRAAEYWQRARWAGRRSLDGVAVVDGVVTNPFAHSTAAALMIDGSARADQVASVETELFRANPIEADDTSSVRIRTTRGTTVLTALTLCAEAPGAEPMVVVHGSAGRAVLRYPSDRLEITLGGRTTVTQYGRDDLLENLLDHRADPATLLLSPLAATGAFTRVVEAVRIADPPAEIPAELVRWQGEGPERRPVVLEVEKWVTRATEELALFSELGAPWAQPHTETEFG</sequence>
<dbReference type="SUPFAM" id="SSF51735">
    <property type="entry name" value="NAD(P)-binding Rossmann-fold domains"/>
    <property type="match status" value="1"/>
</dbReference>
<dbReference type="InterPro" id="IPR000683">
    <property type="entry name" value="Gfo/Idh/MocA-like_OxRdtase_N"/>
</dbReference>
<dbReference type="EMBL" id="SLWM01000006">
    <property type="protein sequence ID" value="TCO22992.1"/>
    <property type="molecule type" value="Genomic_DNA"/>
</dbReference>
<proteinExistence type="predicted"/>
<dbReference type="PANTHER" id="PTHR43818">
    <property type="entry name" value="BCDNA.GH03377"/>
    <property type="match status" value="1"/>
</dbReference>
<dbReference type="InterPro" id="IPR036291">
    <property type="entry name" value="NAD(P)-bd_dom_sf"/>
</dbReference>
<evidence type="ECO:0000256" key="1">
    <source>
        <dbReference type="ARBA" id="ARBA00023002"/>
    </source>
</evidence>
<evidence type="ECO:0000313" key="4">
    <source>
        <dbReference type="Proteomes" id="UP000295818"/>
    </source>
</evidence>
<evidence type="ECO:0000259" key="2">
    <source>
        <dbReference type="Pfam" id="PF01408"/>
    </source>
</evidence>
<keyword evidence="1" id="KW-0560">Oxidoreductase</keyword>
<gene>
    <name evidence="3" type="ORF">EV644_106300</name>
</gene>
<dbReference type="InterPro" id="IPR050463">
    <property type="entry name" value="Gfo/Idh/MocA_oxidrdct_glycsds"/>
</dbReference>
<dbReference type="PANTHER" id="PTHR43818:SF11">
    <property type="entry name" value="BCDNA.GH03377"/>
    <property type="match status" value="1"/>
</dbReference>
<organism evidence="3 4">
    <name type="scientific">Kribbella orskensis</name>
    <dbReference type="NCBI Taxonomy" id="2512216"/>
    <lineage>
        <taxon>Bacteria</taxon>
        <taxon>Bacillati</taxon>
        <taxon>Actinomycetota</taxon>
        <taxon>Actinomycetes</taxon>
        <taxon>Propionibacteriales</taxon>
        <taxon>Kribbellaceae</taxon>
        <taxon>Kribbella</taxon>
    </lineage>
</organism>
<accession>A0ABY2BKR4</accession>
<comment type="caution">
    <text evidence="3">The sequence shown here is derived from an EMBL/GenBank/DDBJ whole genome shotgun (WGS) entry which is preliminary data.</text>
</comment>
<feature type="domain" description="Gfo/Idh/MocA-like oxidoreductase N-terminal" evidence="2">
    <location>
        <begin position="3"/>
        <end position="116"/>
    </location>
</feature>
<protein>
    <submittedName>
        <fullName evidence="3">Dehydrogenase</fullName>
    </submittedName>
</protein>
<dbReference type="Gene3D" id="3.40.50.720">
    <property type="entry name" value="NAD(P)-binding Rossmann-like Domain"/>
    <property type="match status" value="1"/>
</dbReference>
<dbReference type="SUPFAM" id="SSF55347">
    <property type="entry name" value="Glyceraldehyde-3-phosphate dehydrogenase-like, C-terminal domain"/>
    <property type="match status" value="1"/>
</dbReference>
<dbReference type="Gene3D" id="3.30.360.10">
    <property type="entry name" value="Dihydrodipicolinate Reductase, domain 2"/>
    <property type="match status" value="1"/>
</dbReference>
<name>A0ABY2BKR4_9ACTN</name>
<keyword evidence="4" id="KW-1185">Reference proteome</keyword>
<evidence type="ECO:0000313" key="3">
    <source>
        <dbReference type="EMBL" id="TCO22992.1"/>
    </source>
</evidence>
<reference evidence="3 4" key="1">
    <citation type="journal article" date="2015" name="Stand. Genomic Sci.">
        <title>Genomic Encyclopedia of Bacterial and Archaeal Type Strains, Phase III: the genomes of soil and plant-associated and newly described type strains.</title>
        <authorList>
            <person name="Whitman W.B."/>
            <person name="Woyke T."/>
            <person name="Klenk H.P."/>
            <person name="Zhou Y."/>
            <person name="Lilburn T.G."/>
            <person name="Beck B.J."/>
            <person name="De Vos P."/>
            <person name="Vandamme P."/>
            <person name="Eisen J.A."/>
            <person name="Garrity G."/>
            <person name="Hugenholtz P."/>
            <person name="Kyrpides N.C."/>
        </authorList>
    </citation>
    <scope>NUCLEOTIDE SEQUENCE [LARGE SCALE GENOMIC DNA]</scope>
    <source>
        <strain evidence="3 4">VKM Ac-2538</strain>
    </source>
</reference>
<dbReference type="Proteomes" id="UP000295818">
    <property type="component" value="Unassembled WGS sequence"/>
</dbReference>